<dbReference type="AlphaFoldDB" id="A0A316VLD6"/>
<organism evidence="1 2">
    <name type="scientific">Meira miltonrushii</name>
    <dbReference type="NCBI Taxonomy" id="1280837"/>
    <lineage>
        <taxon>Eukaryota</taxon>
        <taxon>Fungi</taxon>
        <taxon>Dikarya</taxon>
        <taxon>Basidiomycota</taxon>
        <taxon>Ustilaginomycotina</taxon>
        <taxon>Exobasidiomycetes</taxon>
        <taxon>Exobasidiales</taxon>
        <taxon>Brachybasidiaceae</taxon>
        <taxon>Meira</taxon>
    </lineage>
</organism>
<dbReference type="InterPro" id="IPR026627">
    <property type="entry name" value="NDUFB2_animal"/>
</dbReference>
<dbReference type="InterPro" id="IPR044980">
    <property type="entry name" value="NDUFB2_plant/fungi"/>
</dbReference>
<dbReference type="PANTHER" id="PTHR36987">
    <property type="entry name" value="NADH DEHYDROGENASE [UBIQUINONE] 1 BETA SUBCOMPLEX SUBUNIT 2-LIKE"/>
    <property type="match status" value="1"/>
</dbReference>
<keyword evidence="2" id="KW-1185">Reference proteome</keyword>
<name>A0A316VLD6_9BASI</name>
<dbReference type="GeneID" id="37022429"/>
<sequence length="76" mass="8776">MAGESAHKGSRWYRPAYGFHPHPPAFHHRFGAKLLGGTMFFWIFYRAYHDGPVLLGLKHPWDGHHDEGHGHGEEHH</sequence>
<evidence type="ECO:0008006" key="3">
    <source>
        <dbReference type="Google" id="ProtNLM"/>
    </source>
</evidence>
<dbReference type="Pfam" id="PF14813">
    <property type="entry name" value="NADH_B2"/>
    <property type="match status" value="1"/>
</dbReference>
<dbReference type="STRING" id="1280837.A0A316VLD6"/>
<evidence type="ECO:0000313" key="2">
    <source>
        <dbReference type="Proteomes" id="UP000245771"/>
    </source>
</evidence>
<proteinExistence type="predicted"/>
<dbReference type="GO" id="GO:0005743">
    <property type="term" value="C:mitochondrial inner membrane"/>
    <property type="evidence" value="ECO:0007669"/>
    <property type="project" value="InterPro"/>
</dbReference>
<dbReference type="InParanoid" id="A0A316VLD6"/>
<evidence type="ECO:0000313" key="1">
    <source>
        <dbReference type="EMBL" id="PWN36891.1"/>
    </source>
</evidence>
<dbReference type="EMBL" id="KZ819602">
    <property type="protein sequence ID" value="PWN36891.1"/>
    <property type="molecule type" value="Genomic_DNA"/>
</dbReference>
<accession>A0A316VLD6</accession>
<dbReference type="GO" id="GO:0045271">
    <property type="term" value="C:respiratory chain complex I"/>
    <property type="evidence" value="ECO:0007669"/>
    <property type="project" value="InterPro"/>
</dbReference>
<gene>
    <name evidence="1" type="ORF">FA14DRAFT_176195</name>
</gene>
<dbReference type="Proteomes" id="UP000245771">
    <property type="component" value="Unassembled WGS sequence"/>
</dbReference>
<dbReference type="PANTHER" id="PTHR36987:SF1">
    <property type="entry name" value="NADH DEHYDROGENASE [UBIQUINONE] 1 BETA SUBCOMPLEX SUBUNIT 2"/>
    <property type="match status" value="1"/>
</dbReference>
<reference evidence="1 2" key="1">
    <citation type="journal article" date="2018" name="Mol. Biol. Evol.">
        <title>Broad Genomic Sampling Reveals a Smut Pathogenic Ancestry of the Fungal Clade Ustilaginomycotina.</title>
        <authorList>
            <person name="Kijpornyongpan T."/>
            <person name="Mondo S.J."/>
            <person name="Barry K."/>
            <person name="Sandor L."/>
            <person name="Lee J."/>
            <person name="Lipzen A."/>
            <person name="Pangilinan J."/>
            <person name="LaButti K."/>
            <person name="Hainaut M."/>
            <person name="Henrissat B."/>
            <person name="Grigoriev I.V."/>
            <person name="Spatafora J.W."/>
            <person name="Aime M.C."/>
        </authorList>
    </citation>
    <scope>NUCLEOTIDE SEQUENCE [LARGE SCALE GENOMIC DNA]</scope>
    <source>
        <strain evidence="1 2">MCA 3882</strain>
    </source>
</reference>
<dbReference type="RefSeq" id="XP_025357193.1">
    <property type="nucleotide sequence ID" value="XM_025500648.1"/>
</dbReference>
<protein>
    <recommendedName>
        <fullName evidence="3">NADH dehydrogenase [ubiquinone] 1 beta subcomplex subunit 2</fullName>
    </recommendedName>
</protein>